<accession>A0A6J8CXP4</accession>
<organism evidence="1 2">
    <name type="scientific">Mytilus coruscus</name>
    <name type="common">Sea mussel</name>
    <dbReference type="NCBI Taxonomy" id="42192"/>
    <lineage>
        <taxon>Eukaryota</taxon>
        <taxon>Metazoa</taxon>
        <taxon>Spiralia</taxon>
        <taxon>Lophotrochozoa</taxon>
        <taxon>Mollusca</taxon>
        <taxon>Bivalvia</taxon>
        <taxon>Autobranchia</taxon>
        <taxon>Pteriomorphia</taxon>
        <taxon>Mytilida</taxon>
        <taxon>Mytiloidea</taxon>
        <taxon>Mytilidae</taxon>
        <taxon>Mytilinae</taxon>
        <taxon>Mytilus</taxon>
    </lineage>
</organism>
<sequence length="605" mass="70200">MNKVQTLFRDGLSIPNVKIQKVTRKNGNERYNGVVVVQLEDNEQKKDISKNKRNLKNNPAYKKVYIDNDLPVETRMFQGSQKPIIDGYTWIGNNRENLHINAQRGSGGVGAFLKNDLFEFYDITTLDNSVEDILWIKVKSKSSDFILCVAVCYLPPNESSRLSDQELFFENLLQQVYCNQSIGNIVICGDFNSRCGNKSDYIEGVDEISPRSVIDMNENYNGDLFIDFLTNINFAMLNGRIGINDFTYISPQGKSVVDYMCVPHEQFNDFLDFKVLKMIDIINQVNYNPEKIPDHSILLCEIKVPKVCIERNTQTIDETTSNTRKYRVNNIPDNFLDSAIRDRINETINCIENAINVENNVQSAFDEFCVLLKDEMDDKLPKMKPKPDFNRYGKSRYKPYWNDYLQNQWKQVCSLEKMWLKMLRLNRKYKRKHLLEKQNRLEEKLMESNQRDFWKSIGKLGMSNERNQSIPWSIIDDEGTVKTDKNLVLGKWKSDFEQLFSVNPNVRPPAYDNETRENQPDVTELNEPISREEIIVAVERAKLRKATGFDEIPAEVLKNQTAIDLLHLICNGCFELGKVPDQWTKGIINPIFKCGSDTRNNPLNY</sequence>
<dbReference type="PANTHER" id="PTHR33395">
    <property type="entry name" value="TRANSCRIPTASE, PUTATIVE-RELATED-RELATED"/>
    <property type="match status" value="1"/>
</dbReference>
<dbReference type="Gene3D" id="3.60.10.10">
    <property type="entry name" value="Endonuclease/exonuclease/phosphatase"/>
    <property type="match status" value="1"/>
</dbReference>
<dbReference type="PANTHER" id="PTHR33395:SF22">
    <property type="entry name" value="REVERSE TRANSCRIPTASE DOMAIN-CONTAINING PROTEIN"/>
    <property type="match status" value="1"/>
</dbReference>
<protein>
    <recommendedName>
        <fullName evidence="3">Endonuclease/exonuclease/phosphatase domain-containing protein</fullName>
    </recommendedName>
</protein>
<dbReference type="OrthoDB" id="6154646at2759"/>
<dbReference type="SUPFAM" id="SSF56219">
    <property type="entry name" value="DNase I-like"/>
    <property type="match status" value="1"/>
</dbReference>
<dbReference type="EMBL" id="CACVKT020006091">
    <property type="protein sequence ID" value="CAC5399804.1"/>
    <property type="molecule type" value="Genomic_DNA"/>
</dbReference>
<evidence type="ECO:0008006" key="3">
    <source>
        <dbReference type="Google" id="ProtNLM"/>
    </source>
</evidence>
<name>A0A6J8CXP4_MYTCO</name>
<proteinExistence type="predicted"/>
<evidence type="ECO:0000313" key="1">
    <source>
        <dbReference type="EMBL" id="CAC5399804.1"/>
    </source>
</evidence>
<dbReference type="Proteomes" id="UP000507470">
    <property type="component" value="Unassembled WGS sequence"/>
</dbReference>
<keyword evidence="2" id="KW-1185">Reference proteome</keyword>
<reference evidence="1 2" key="1">
    <citation type="submission" date="2020-06" db="EMBL/GenBank/DDBJ databases">
        <authorList>
            <person name="Li R."/>
            <person name="Bekaert M."/>
        </authorList>
    </citation>
    <scope>NUCLEOTIDE SEQUENCE [LARGE SCALE GENOMIC DNA]</scope>
    <source>
        <strain evidence="2">wild</strain>
    </source>
</reference>
<gene>
    <name evidence="1" type="ORF">MCOR_34036</name>
</gene>
<evidence type="ECO:0000313" key="2">
    <source>
        <dbReference type="Proteomes" id="UP000507470"/>
    </source>
</evidence>
<dbReference type="InterPro" id="IPR036691">
    <property type="entry name" value="Endo/exonu/phosph_ase_sf"/>
</dbReference>
<dbReference type="AlphaFoldDB" id="A0A6J8CXP4"/>